<protein>
    <submittedName>
        <fullName evidence="2">Uncharacterized protein</fullName>
    </submittedName>
</protein>
<evidence type="ECO:0000313" key="3">
    <source>
        <dbReference type="Proteomes" id="UP000053789"/>
    </source>
</evidence>
<evidence type="ECO:0000313" key="2">
    <source>
        <dbReference type="EMBL" id="KIW94666.1"/>
    </source>
</evidence>
<dbReference type="AlphaFoldDB" id="A0A0D2EXJ1"/>
<keyword evidence="3" id="KW-1185">Reference proteome</keyword>
<dbReference type="RefSeq" id="XP_016621335.1">
    <property type="nucleotide sequence ID" value="XM_016762388.1"/>
</dbReference>
<dbReference type="Proteomes" id="UP000053789">
    <property type="component" value="Unassembled WGS sequence"/>
</dbReference>
<dbReference type="EMBL" id="KN846985">
    <property type="protein sequence ID" value="KIW94666.1"/>
    <property type="molecule type" value="Genomic_DNA"/>
</dbReference>
<dbReference type="GeneID" id="27697571"/>
<organism evidence="2 3">
    <name type="scientific">Cladophialophora bantiana (strain ATCC 10958 / CBS 173.52 / CDC B-1940 / NIH 8579)</name>
    <name type="common">Xylohypha bantiana</name>
    <dbReference type="NCBI Taxonomy" id="1442370"/>
    <lineage>
        <taxon>Eukaryota</taxon>
        <taxon>Fungi</taxon>
        <taxon>Dikarya</taxon>
        <taxon>Ascomycota</taxon>
        <taxon>Pezizomycotina</taxon>
        <taxon>Eurotiomycetes</taxon>
        <taxon>Chaetothyriomycetidae</taxon>
        <taxon>Chaetothyriales</taxon>
        <taxon>Herpotrichiellaceae</taxon>
        <taxon>Cladophialophora</taxon>
    </lineage>
</organism>
<sequence>MAVKLETPTSKDICSAKRSLRKKSASQEDDEAQVSRHLGQENIRHNIRKFQFQWRISQSPPLPGRIDPPDRVRKIDIVLQQAFNWTQGSVSASWNAQIQNYPYIFDIDRWVNLLRDSFLIVSDLLERGQTHLAFRALNDTLDTIPQYFGQYTPWSLPVPGRTMLRHEHA</sequence>
<reference evidence="2" key="1">
    <citation type="submission" date="2015-01" db="EMBL/GenBank/DDBJ databases">
        <title>The Genome Sequence of Cladophialophora bantiana CBS 173.52.</title>
        <authorList>
            <consortium name="The Broad Institute Genomics Platform"/>
            <person name="Cuomo C."/>
            <person name="de Hoog S."/>
            <person name="Gorbushina A."/>
            <person name="Stielow B."/>
            <person name="Teixiera M."/>
            <person name="Abouelleil A."/>
            <person name="Chapman S.B."/>
            <person name="Priest M."/>
            <person name="Young S.K."/>
            <person name="Wortman J."/>
            <person name="Nusbaum C."/>
            <person name="Birren B."/>
        </authorList>
    </citation>
    <scope>NUCLEOTIDE SEQUENCE [LARGE SCALE GENOMIC DNA]</scope>
    <source>
        <strain evidence="2">CBS 173.52</strain>
    </source>
</reference>
<proteinExistence type="predicted"/>
<name>A0A0D2EXJ1_CLAB1</name>
<dbReference type="VEuPathDB" id="FungiDB:Z519_04643"/>
<feature type="region of interest" description="Disordered" evidence="1">
    <location>
        <begin position="1"/>
        <end position="35"/>
    </location>
</feature>
<evidence type="ECO:0000256" key="1">
    <source>
        <dbReference type="SAM" id="MobiDB-lite"/>
    </source>
</evidence>
<gene>
    <name evidence="2" type="ORF">Z519_04643</name>
</gene>
<accession>A0A0D2EXJ1</accession>
<dbReference type="HOGENOM" id="CLU_1578343_0_0_1"/>